<evidence type="ECO:0000256" key="2">
    <source>
        <dbReference type="SAM" id="MobiDB-lite"/>
    </source>
</evidence>
<dbReference type="InterPro" id="IPR052779">
    <property type="entry name" value="WDR62"/>
</dbReference>
<evidence type="ECO:0000256" key="1">
    <source>
        <dbReference type="PROSITE-ProRule" id="PRU00221"/>
    </source>
</evidence>
<feature type="repeat" description="WD" evidence="1">
    <location>
        <begin position="580"/>
        <end position="610"/>
    </location>
</feature>
<name>A0ABD3F1X9_9STRA</name>
<dbReference type="InterPro" id="IPR015943">
    <property type="entry name" value="WD40/YVTN_repeat-like_dom_sf"/>
</dbReference>
<evidence type="ECO:0000313" key="3">
    <source>
        <dbReference type="EMBL" id="KAL3660080.1"/>
    </source>
</evidence>
<dbReference type="Pfam" id="PF00400">
    <property type="entry name" value="WD40"/>
    <property type="match status" value="5"/>
</dbReference>
<dbReference type="SMART" id="SM00320">
    <property type="entry name" value="WD40"/>
    <property type="match status" value="9"/>
</dbReference>
<dbReference type="Gene3D" id="2.130.10.10">
    <property type="entry name" value="YVTN repeat-like/Quinoprotein amine dehydrogenase"/>
    <property type="match status" value="3"/>
</dbReference>
<feature type="repeat" description="WD" evidence="1">
    <location>
        <begin position="407"/>
        <end position="422"/>
    </location>
</feature>
<accession>A0ABD3F1X9</accession>
<dbReference type="InterPro" id="IPR011047">
    <property type="entry name" value="Quinoprotein_ADH-like_sf"/>
</dbReference>
<feature type="compositionally biased region" description="Polar residues" evidence="2">
    <location>
        <begin position="1058"/>
        <end position="1068"/>
    </location>
</feature>
<comment type="caution">
    <text evidence="3">The sequence shown here is derived from an EMBL/GenBank/DDBJ whole genome shotgun (WGS) entry which is preliminary data.</text>
</comment>
<feature type="compositionally biased region" description="Polar residues" evidence="2">
    <location>
        <begin position="1130"/>
        <end position="1142"/>
    </location>
</feature>
<feature type="compositionally biased region" description="Polar residues" evidence="2">
    <location>
        <begin position="1149"/>
        <end position="1159"/>
    </location>
</feature>
<dbReference type="EMBL" id="JBIMZQ010000043">
    <property type="protein sequence ID" value="KAL3660080.1"/>
    <property type="molecule type" value="Genomic_DNA"/>
</dbReference>
<proteinExistence type="predicted"/>
<sequence length="1471" mass="158003">MADSALPPPRSRLILERVLGLTALSNVQVAVNPASGELAYAAGCIVVVYNLRRNKQVRYYRVDKNVACLCFSPNGQFLAIGEKGYLPAITIWDGTDGTLCAELQRHQYGVACMAFSQDGRFLLSAGLVHDQHMYAWELKKKDTSRRLEVVAVGCAFVEDKILDADYCQAGNFFVTAGEKHFKYWFLDDSRSFLVTGLTVNELPELQHRDATVNAKTSATFTGVGCGYGSCELKTFAVTLDGTLCCFGASGILERLVSLESNCGNAISVTESYVAVGGSSGVVRIFNPSTLEYRTTLPFPPAFGAANLKLTPASPSILYPTDPFCYPAVIATRITGAHVIVFYSDRSIFIYSTENPDAVTTERSFLYHSGGVCDLQVVGLVRGINAKGKLVYGENGGISTATIPNGTFVTCSDDNTVRLWNLELHRRPSKANRFEPTDARSEHEYWKNPYSQEMLRVMYNDEDRDFEDEHCVVLGGTCSHNSSSTVHSPPKDHGRNKGLRAVAVCPDQKEIAAGDQEGNVVIMFVPLDKPAVRISAHNSKVNCLAYSSLMDDRPVFMASGGKDRLIHLYDCQRGHAVLSTLEKHSAAITNVSLSRDGKTLLSCGADNSVSISAIDVKGEATQSKVFPCTGGKVFDTVLLPDSDTVVACGSNKLEILSISTGKLRQAHLVGEQHHIAVCPANYCIAMSGSSAERTIHVMDMKTGDTLATGTGHGEAITALKFTPDCRRLLSASSDGCIFVWRLGDDIQTEIKARLPRVTQMQHPIPAPPHTTNDDHQESVLPPPAPPVKSAGQNRAPSSPGSLLPKDTPIPTPTISEKVTPKRASKRSPPKWKGNGIAVPGPMAGIPMEDWMRTRATAKPTIHVIDDNDPSTELKARLKIPSNNGALVIDRLQTPDWAKTALTEMQSGQPVINSSPGVQAVSHDALPHGKWGNQVAASLPSKDDVSEQKVLELSDLNFHQEANTQEECTAPPSKADKADLTALSVEVSTTNPMMSSSLALEREQLEKRKKQIDTVNAVTAMNTRLSQLGLIKQSQRTTPTAQLRQTGSTAQSPPKKFKASPTNSFSSATMLPSPKVQLVGQSPPKSPIITTDVVANEVPVEDRRPIIIPDKVLDESLGESFEMVPSPVESGRVSSLSTEKTSASIGDAKDMNTNLPATSGSDGDAERFTEDLVSQALRTLNSVESPRSPPMVNVADSLSIHTSGYGPQGPDIAILDGQSRSPLEVEVSLSTFTSGFIASSQPSQGKEEIMQRSVETVASSLSVFTTGYTGKDHNPSIDVTASGSAVNESISTFTSGYSTGRCEDPTKIPQEVPVDISLSNFTSGYETGKLQVDVKSTEAAKPLPVTKASLSTFTSGYSAGVPVSPMSIGKTAASKSVNIQPPSPLDAPDNNPTFSKSTQDNLEAVAFNSMDGLRQPLEDTATALDAMLSNLAPEADPKLQEIQELIGALRSAVKDRLQLARQHNCDLLQKGNV</sequence>
<dbReference type="SUPFAM" id="SSF50998">
    <property type="entry name" value="Quinoprotein alcohol dehydrogenase-like"/>
    <property type="match status" value="1"/>
</dbReference>
<evidence type="ECO:0008006" key="5">
    <source>
        <dbReference type="Google" id="ProtNLM"/>
    </source>
</evidence>
<dbReference type="PROSITE" id="PS50294">
    <property type="entry name" value="WD_REPEATS_REGION"/>
    <property type="match status" value="1"/>
</dbReference>
<gene>
    <name evidence="3" type="ORF">V7S43_015002</name>
</gene>
<dbReference type="PROSITE" id="PS50082">
    <property type="entry name" value="WD_REPEATS_2"/>
    <property type="match status" value="3"/>
</dbReference>
<feature type="compositionally biased region" description="Polar residues" evidence="2">
    <location>
        <begin position="789"/>
        <end position="799"/>
    </location>
</feature>
<dbReference type="InterPro" id="IPR001680">
    <property type="entry name" value="WD40_rpt"/>
</dbReference>
<feature type="region of interest" description="Disordered" evidence="2">
    <location>
        <begin position="760"/>
        <end position="841"/>
    </location>
</feature>
<feature type="compositionally biased region" description="Polar residues" evidence="2">
    <location>
        <begin position="1030"/>
        <end position="1050"/>
    </location>
</feature>
<keyword evidence="4" id="KW-1185">Reference proteome</keyword>
<reference evidence="3 4" key="1">
    <citation type="submission" date="2024-09" db="EMBL/GenBank/DDBJ databases">
        <title>Genome sequencing and assembly of Phytophthora oleae, isolate VK10A, causative agent of rot of olive drupes.</title>
        <authorList>
            <person name="Conti Taguali S."/>
            <person name="Riolo M."/>
            <person name="La Spada F."/>
            <person name="Cacciola S.O."/>
            <person name="Dionisio G."/>
        </authorList>
    </citation>
    <scope>NUCLEOTIDE SEQUENCE [LARGE SCALE GENOMIC DNA]</scope>
    <source>
        <strain evidence="3 4">VK10A</strain>
    </source>
</reference>
<dbReference type="SUPFAM" id="SSF117289">
    <property type="entry name" value="Nucleoporin domain"/>
    <property type="match status" value="1"/>
</dbReference>
<organism evidence="3 4">
    <name type="scientific">Phytophthora oleae</name>
    <dbReference type="NCBI Taxonomy" id="2107226"/>
    <lineage>
        <taxon>Eukaryota</taxon>
        <taxon>Sar</taxon>
        <taxon>Stramenopiles</taxon>
        <taxon>Oomycota</taxon>
        <taxon>Peronosporomycetes</taxon>
        <taxon>Peronosporales</taxon>
        <taxon>Peronosporaceae</taxon>
        <taxon>Phytophthora</taxon>
    </lineage>
</organism>
<protein>
    <recommendedName>
        <fullName evidence="5">Mitogen-activated protein kinase-binding protein 1</fullName>
    </recommendedName>
</protein>
<feature type="region of interest" description="Disordered" evidence="2">
    <location>
        <begin position="1030"/>
        <end position="1068"/>
    </location>
</feature>
<feature type="region of interest" description="Disordered" evidence="2">
    <location>
        <begin position="1122"/>
        <end position="1163"/>
    </location>
</feature>
<dbReference type="PANTHER" id="PTHR45589:SF1">
    <property type="entry name" value="WD REPEAT DOMAIN 62, ISOFORM G"/>
    <property type="match status" value="1"/>
</dbReference>
<keyword evidence="1" id="KW-0853">WD repeat</keyword>
<dbReference type="PANTHER" id="PTHR45589">
    <property type="entry name" value="WD REPEAT DOMAIN 62, ISOFORM G"/>
    <property type="match status" value="1"/>
</dbReference>
<evidence type="ECO:0000313" key="4">
    <source>
        <dbReference type="Proteomes" id="UP001632037"/>
    </source>
</evidence>
<feature type="repeat" description="WD" evidence="1">
    <location>
        <begin position="708"/>
        <end position="741"/>
    </location>
</feature>
<feature type="compositionally biased region" description="Basic residues" evidence="2">
    <location>
        <begin position="819"/>
        <end position="828"/>
    </location>
</feature>
<dbReference type="Proteomes" id="UP001632037">
    <property type="component" value="Unassembled WGS sequence"/>
</dbReference>